<organism evidence="5 6">
    <name type="scientific">Anaerolinea thermolimosa</name>
    <dbReference type="NCBI Taxonomy" id="229919"/>
    <lineage>
        <taxon>Bacteria</taxon>
        <taxon>Bacillati</taxon>
        <taxon>Chloroflexota</taxon>
        <taxon>Anaerolineae</taxon>
        <taxon>Anaerolineales</taxon>
        <taxon>Anaerolineaceae</taxon>
        <taxon>Anaerolinea</taxon>
    </lineage>
</organism>
<evidence type="ECO:0000256" key="2">
    <source>
        <dbReference type="ARBA" id="ARBA00023125"/>
    </source>
</evidence>
<dbReference type="Pfam" id="PF01022">
    <property type="entry name" value="HTH_5"/>
    <property type="match status" value="1"/>
</dbReference>
<evidence type="ECO:0000256" key="1">
    <source>
        <dbReference type="ARBA" id="ARBA00023015"/>
    </source>
</evidence>
<dbReference type="InterPro" id="IPR018656">
    <property type="entry name" value="DUF2087"/>
</dbReference>
<protein>
    <submittedName>
        <fullName evidence="5">ArsR family transcriptional regulator</fullName>
    </submittedName>
</protein>
<dbReference type="PANTHER" id="PTHR33154:SF35">
    <property type="entry name" value="TRANSCRIPTIONAL REGULATOR, ARSR FAMILY"/>
    <property type="match status" value="1"/>
</dbReference>
<dbReference type="GO" id="GO:0003677">
    <property type="term" value="F:DNA binding"/>
    <property type="evidence" value="ECO:0007669"/>
    <property type="project" value="UniProtKB-KW"/>
</dbReference>
<sequence>MNLPIEELLAFFKALSDANRLKIIGLLATGPHTVEQLAASLNLGASTVSHHLSRLSEAGLVSARAEGYYSVYSLQTDQLEQMSRRLLKRENLARLAQNTDLEAYDRKVLHDFLTPDGRFKTIPAQEKKLLVLLRHIHQALEDNRQYTEKEINEFLKRYHDDFASLRRYMIDHKLMARENGLYWKI</sequence>
<keyword evidence="3" id="KW-0804">Transcription</keyword>
<feature type="domain" description="HTH arsR-type" evidence="4">
    <location>
        <begin position="1"/>
        <end position="94"/>
    </location>
</feature>
<dbReference type="Proteomes" id="UP000264141">
    <property type="component" value="Unassembled WGS sequence"/>
</dbReference>
<dbReference type="CDD" id="cd00090">
    <property type="entry name" value="HTH_ARSR"/>
    <property type="match status" value="1"/>
</dbReference>
<dbReference type="NCBIfam" id="NF033788">
    <property type="entry name" value="HTH_metalloreg"/>
    <property type="match status" value="1"/>
</dbReference>
<dbReference type="AlphaFoldDB" id="A0A3D1JHB8"/>
<reference evidence="5 6" key="1">
    <citation type="journal article" date="2018" name="Nat. Biotechnol.">
        <title>A standardized bacterial taxonomy based on genome phylogeny substantially revises the tree of life.</title>
        <authorList>
            <person name="Parks D.H."/>
            <person name="Chuvochina M."/>
            <person name="Waite D.W."/>
            <person name="Rinke C."/>
            <person name="Skarshewski A."/>
            <person name="Chaumeil P.A."/>
            <person name="Hugenholtz P."/>
        </authorList>
    </citation>
    <scope>NUCLEOTIDE SEQUENCE [LARGE SCALE GENOMIC DNA]</scope>
    <source>
        <strain evidence="5">UBA8781</strain>
    </source>
</reference>
<dbReference type="GO" id="GO:0003700">
    <property type="term" value="F:DNA-binding transcription factor activity"/>
    <property type="evidence" value="ECO:0007669"/>
    <property type="project" value="InterPro"/>
</dbReference>
<dbReference type="InterPro" id="IPR051081">
    <property type="entry name" value="HTH_MetalResp_TranReg"/>
</dbReference>
<gene>
    <name evidence="5" type="ORF">DEQ80_08940</name>
</gene>
<dbReference type="STRING" id="229919.GCA_001050195_00701"/>
<evidence type="ECO:0000313" key="5">
    <source>
        <dbReference type="EMBL" id="HCE17971.1"/>
    </source>
</evidence>
<comment type="caution">
    <text evidence="5">The sequence shown here is derived from an EMBL/GenBank/DDBJ whole genome shotgun (WGS) entry which is preliminary data.</text>
</comment>
<dbReference type="OrthoDB" id="529288at2"/>
<proteinExistence type="predicted"/>
<dbReference type="InterPro" id="IPR001845">
    <property type="entry name" value="HTH_ArsR_DNA-bd_dom"/>
</dbReference>
<dbReference type="SUPFAM" id="SSF46785">
    <property type="entry name" value="Winged helix' DNA-binding domain"/>
    <property type="match status" value="1"/>
</dbReference>
<evidence type="ECO:0000256" key="3">
    <source>
        <dbReference type="ARBA" id="ARBA00023163"/>
    </source>
</evidence>
<dbReference type="EMBL" id="DPBP01000034">
    <property type="protein sequence ID" value="HCE17971.1"/>
    <property type="molecule type" value="Genomic_DNA"/>
</dbReference>
<dbReference type="InterPro" id="IPR036388">
    <property type="entry name" value="WH-like_DNA-bd_sf"/>
</dbReference>
<dbReference type="Pfam" id="PF09860">
    <property type="entry name" value="DUF2087"/>
    <property type="match status" value="1"/>
</dbReference>
<dbReference type="PANTHER" id="PTHR33154">
    <property type="entry name" value="TRANSCRIPTIONAL REGULATOR, ARSR FAMILY"/>
    <property type="match status" value="1"/>
</dbReference>
<dbReference type="SMART" id="SM00418">
    <property type="entry name" value="HTH_ARSR"/>
    <property type="match status" value="1"/>
</dbReference>
<accession>A0A3D1JHB8</accession>
<dbReference type="InterPro" id="IPR036390">
    <property type="entry name" value="WH_DNA-bd_sf"/>
</dbReference>
<keyword evidence="1" id="KW-0805">Transcription regulation</keyword>
<name>A0A3D1JHB8_9CHLR</name>
<dbReference type="PROSITE" id="PS50987">
    <property type="entry name" value="HTH_ARSR_2"/>
    <property type="match status" value="1"/>
</dbReference>
<evidence type="ECO:0000313" key="6">
    <source>
        <dbReference type="Proteomes" id="UP000264141"/>
    </source>
</evidence>
<dbReference type="InterPro" id="IPR011991">
    <property type="entry name" value="ArsR-like_HTH"/>
</dbReference>
<keyword evidence="2" id="KW-0238">DNA-binding</keyword>
<evidence type="ECO:0000259" key="4">
    <source>
        <dbReference type="PROSITE" id="PS50987"/>
    </source>
</evidence>
<dbReference type="PRINTS" id="PR00778">
    <property type="entry name" value="HTHARSR"/>
</dbReference>
<dbReference type="Gene3D" id="1.10.10.10">
    <property type="entry name" value="Winged helix-like DNA-binding domain superfamily/Winged helix DNA-binding domain"/>
    <property type="match status" value="1"/>
</dbReference>